<dbReference type="KEGG" id="yrh:AABB31_08405"/>
<comment type="subcellular location">
    <subcellularLocation>
        <location evidence="2">Secreted</location>
    </subcellularLocation>
</comment>
<keyword evidence="4" id="KW-0964">Secreted</keyword>
<evidence type="ECO:0000313" key="7">
    <source>
        <dbReference type="EMBL" id="WZU68871.2"/>
    </source>
</evidence>
<dbReference type="InterPro" id="IPR034033">
    <property type="entry name" value="Serralysin-like"/>
</dbReference>
<dbReference type="GO" id="GO:0008237">
    <property type="term" value="F:metallopeptidase activity"/>
    <property type="evidence" value="ECO:0007669"/>
    <property type="project" value="InterPro"/>
</dbReference>
<accession>A0AAN0MBZ2</accession>
<dbReference type="InterPro" id="IPR006026">
    <property type="entry name" value="Peptidase_Metallo"/>
</dbReference>
<feature type="domain" description="Peptidase metallopeptidase" evidence="6">
    <location>
        <begin position="110"/>
        <end position="287"/>
    </location>
</feature>
<gene>
    <name evidence="7" type="ORF">AABB31_08405</name>
</gene>
<evidence type="ECO:0000256" key="4">
    <source>
        <dbReference type="ARBA" id="ARBA00022525"/>
    </source>
</evidence>
<dbReference type="EMBL" id="CP151767">
    <property type="protein sequence ID" value="WZU68871.2"/>
    <property type="molecule type" value="Genomic_DNA"/>
</dbReference>
<dbReference type="Gene3D" id="2.60.120.380">
    <property type="match status" value="1"/>
</dbReference>
<dbReference type="GO" id="GO:0006508">
    <property type="term" value="P:proteolysis"/>
    <property type="evidence" value="ECO:0007669"/>
    <property type="project" value="InterPro"/>
</dbReference>
<evidence type="ECO:0000313" key="8">
    <source>
        <dbReference type="Proteomes" id="UP001470809"/>
    </source>
</evidence>
<dbReference type="GO" id="GO:0008270">
    <property type="term" value="F:zinc ion binding"/>
    <property type="evidence" value="ECO:0007669"/>
    <property type="project" value="InterPro"/>
</dbReference>
<dbReference type="AlphaFoldDB" id="A0AAN0MBZ2"/>
<evidence type="ECO:0000256" key="3">
    <source>
        <dbReference type="ARBA" id="ARBA00009490"/>
    </source>
</evidence>
<dbReference type="GO" id="GO:0005615">
    <property type="term" value="C:extracellular space"/>
    <property type="evidence" value="ECO:0007669"/>
    <property type="project" value="InterPro"/>
</dbReference>
<dbReference type="InterPro" id="IPR001343">
    <property type="entry name" value="Hemolysn_Ca-bd"/>
</dbReference>
<dbReference type="SMART" id="SM00235">
    <property type="entry name" value="ZnMc"/>
    <property type="match status" value="1"/>
</dbReference>
<evidence type="ECO:0000256" key="1">
    <source>
        <dbReference type="ARBA" id="ARBA00001913"/>
    </source>
</evidence>
<reference evidence="7" key="1">
    <citation type="submission" date="2024-08" db="EMBL/GenBank/DDBJ databases">
        <title>Phylogenomic analyses of a clade within the roseobacter group suggest taxonomic reassignments of species of the genera Aestuariivita, Citreicella, Loktanella, Nautella, Pelagibaca, Ruegeria, Thalassobius, Thiobacimonas and Tropicibacter, and the proposal o.</title>
        <authorList>
            <person name="Jeon C.O."/>
        </authorList>
    </citation>
    <scope>NUCLEOTIDE SEQUENCE</scope>
    <source>
        <strain evidence="7">SS1-5</strain>
    </source>
</reference>
<dbReference type="SUPFAM" id="SSF51120">
    <property type="entry name" value="beta-Roll"/>
    <property type="match status" value="2"/>
</dbReference>
<comment type="similarity">
    <text evidence="3">Belongs to the peptidase M10B family.</text>
</comment>
<keyword evidence="5" id="KW-0677">Repeat</keyword>
<dbReference type="GO" id="GO:0005509">
    <property type="term" value="F:calcium ion binding"/>
    <property type="evidence" value="ECO:0007669"/>
    <property type="project" value="InterPro"/>
</dbReference>
<dbReference type="PROSITE" id="PS00330">
    <property type="entry name" value="HEMOLYSIN_CALCIUM"/>
    <property type="match status" value="4"/>
</dbReference>
<dbReference type="Pfam" id="PF08548">
    <property type="entry name" value="Peptidase_M10_C"/>
    <property type="match status" value="1"/>
</dbReference>
<dbReference type="PANTHER" id="PTHR38340:SF1">
    <property type="entry name" value="S-LAYER PROTEIN"/>
    <property type="match status" value="1"/>
</dbReference>
<sequence>MNETFSDSLEVDGDRDWIRFSVDTAQYVQVNLASDQIIDTYLRVFDSSGRLVTEDDDIVDGVLLESQVTFLAQPGEQYFLSAAAFFDAGVGDYELTVTPGARPLLQTLQWGTRWNDPNIAVYFAPLGTTYNDAGGYVSDGWTEYEQQQFQLAFDALAAVANINFEVTTNPREADFRIIIDDDQVQNRPRDEDLLGFFYTPLNDEPSTGMFNRLGYGWDDTPGGGLEQGGYGFVTILHELMHGLGLAHPHDDGGNSQILRDVTSDSGDYGAYNLNQGLYTAMTYNTGFSERFPNADNTVEYGFEYQPMALDIATMQYLYGANMDTATGDDTYTLASANASGTGWASIWDAGGIDEIVSTSTANTVIDLRAATLEYEIGGGGFVSAANGIRGGFTIAIGVVIENARSGNGNDTITGNHAANTLNAAGGNDRIDGRHGDDTINGGAGRDQISGGAGVDQIDGGVGADAISGNGGHDIITDTSGANVIHGNSGDDTITAGGTLYGGTGNDTLTGQGSPDILFGGRGVDILQGGAGDDRLDGGMDGDSLEGGAGADIFVFSFISDSFATTTGRDTILDFEIGTDLIDLSNIDANRAEAGDQAFTFVDLPTPAPGEIWVTEIGIDSIVEADRNGDGIADLQIVLGGVTGITADDFIL</sequence>
<dbReference type="RefSeq" id="WP_373635731.1">
    <property type="nucleotide sequence ID" value="NZ_CP151767.2"/>
</dbReference>
<dbReference type="InterPro" id="IPR024079">
    <property type="entry name" value="MetalloPept_cat_dom_sf"/>
</dbReference>
<dbReference type="SUPFAM" id="SSF55486">
    <property type="entry name" value="Metalloproteases ('zincins'), catalytic domain"/>
    <property type="match status" value="1"/>
</dbReference>
<dbReference type="InterPro" id="IPR011049">
    <property type="entry name" value="Serralysin-like_metalloprot_C"/>
</dbReference>
<name>A0AAN0MBZ2_9RHOB</name>
<comment type="cofactor">
    <cofactor evidence="1">
        <name>Ca(2+)</name>
        <dbReference type="ChEBI" id="CHEBI:29108"/>
    </cofactor>
</comment>
<evidence type="ECO:0000256" key="2">
    <source>
        <dbReference type="ARBA" id="ARBA00004613"/>
    </source>
</evidence>
<dbReference type="Gene3D" id="3.40.390.10">
    <property type="entry name" value="Collagenase (Catalytic Domain)"/>
    <property type="match status" value="1"/>
</dbReference>
<protein>
    <submittedName>
        <fullName evidence="7">M10 family metallopeptidase C-terminal domain-containing protein</fullName>
    </submittedName>
</protein>
<dbReference type="InterPro" id="IPR018511">
    <property type="entry name" value="Hemolysin-typ_Ca-bd_CS"/>
</dbReference>
<dbReference type="PANTHER" id="PTHR38340">
    <property type="entry name" value="S-LAYER PROTEIN"/>
    <property type="match status" value="1"/>
</dbReference>
<proteinExistence type="inferred from homology"/>
<dbReference type="InterPro" id="IPR050557">
    <property type="entry name" value="RTX_toxin/Mannuronan_C5-epim"/>
</dbReference>
<organism evidence="7 8">
    <name type="scientific">Yoonia rhodophyticola</name>
    <dbReference type="NCBI Taxonomy" id="3137370"/>
    <lineage>
        <taxon>Bacteria</taxon>
        <taxon>Pseudomonadati</taxon>
        <taxon>Pseudomonadota</taxon>
        <taxon>Alphaproteobacteria</taxon>
        <taxon>Rhodobacterales</taxon>
        <taxon>Paracoccaceae</taxon>
        <taxon>Yoonia</taxon>
    </lineage>
</organism>
<dbReference type="PRINTS" id="PR00313">
    <property type="entry name" value="CABNDNGRPT"/>
</dbReference>
<dbReference type="CDD" id="cd04277">
    <property type="entry name" value="ZnMc_serralysin_like"/>
    <property type="match status" value="1"/>
</dbReference>
<evidence type="ECO:0000259" key="6">
    <source>
        <dbReference type="SMART" id="SM00235"/>
    </source>
</evidence>
<keyword evidence="8" id="KW-1185">Reference proteome</keyword>
<evidence type="ECO:0000256" key="5">
    <source>
        <dbReference type="ARBA" id="ARBA00022737"/>
    </source>
</evidence>
<dbReference type="Proteomes" id="UP001470809">
    <property type="component" value="Chromosome"/>
</dbReference>
<dbReference type="Pfam" id="PF00353">
    <property type="entry name" value="HemolysinCabind"/>
    <property type="match status" value="4"/>
</dbReference>
<dbReference type="InterPro" id="IPR013858">
    <property type="entry name" value="Peptidase_M10B_C"/>
</dbReference>
<dbReference type="Gene3D" id="2.150.10.10">
    <property type="entry name" value="Serralysin-like metalloprotease, C-terminal"/>
    <property type="match status" value="3"/>
</dbReference>